<dbReference type="InterPro" id="IPR036533">
    <property type="entry name" value="BAG_dom_sf"/>
</dbReference>
<dbReference type="AlphaFoldDB" id="A0A9Q3EGH3"/>
<proteinExistence type="predicted"/>
<feature type="compositionally biased region" description="Polar residues" evidence="2">
    <location>
        <begin position="236"/>
        <end position="245"/>
    </location>
</feature>
<evidence type="ECO:0000259" key="3">
    <source>
        <dbReference type="PROSITE" id="PS51035"/>
    </source>
</evidence>
<evidence type="ECO:0000256" key="1">
    <source>
        <dbReference type="SAM" id="Coils"/>
    </source>
</evidence>
<comment type="caution">
    <text evidence="4">The sequence shown here is derived from an EMBL/GenBank/DDBJ whole genome shotgun (WGS) entry which is preliminary data.</text>
</comment>
<dbReference type="PROSITE" id="PS51035">
    <property type="entry name" value="BAG"/>
    <property type="match status" value="1"/>
</dbReference>
<dbReference type="Pfam" id="PF02179">
    <property type="entry name" value="BAG"/>
    <property type="match status" value="1"/>
</dbReference>
<dbReference type="EMBL" id="AVOT02026703">
    <property type="protein sequence ID" value="MBW0518518.1"/>
    <property type="molecule type" value="Genomic_DNA"/>
</dbReference>
<accession>A0A9Q3EGH3</accession>
<evidence type="ECO:0000313" key="4">
    <source>
        <dbReference type="EMBL" id="MBW0518518.1"/>
    </source>
</evidence>
<sequence length="491" mass="56272">MSNDFLEDSCKFPGRTFSINPSPLLQSCLTIDFSGVVVHSNLLASSSFINQDIKLSWRESSPRKTKILYFKMFPYTLNNPYYQPSSYHPHHYNLVDQSPFDQRYCLQPNQYNSSFINPYSDNWDHQARRADQLHQHRQQRQRELEKQAQYERELARLRNQPTAYQDAIRAERARRLAEAKARQRNHQDLQDNIMVDVTLPDGRQSTVPLSWARRMQAKYPDILSDSMIRPHPPPSSSQINTTFNNEPDIGSDFYVLDPSQDPSATVIADSSSSPLPQSKLAPQPTKPSSPKFPNRSPEELDTAARLIQQQFRAHQKLKDLSKLEFKFNELKSGFTCPSPTDLTFLNPPNQSNFNSSPSTKLAFNIPANRSVQAYEESLTQLQIQLDAIISGGNEKIKNLRKQLVKQVELELERLDQFKTKAWVTQRDALVTQSNHKSSELRTTEPEVHAMEGVELTKPIDASPQSAEINHVEDFNEIMNTDTESVASVNRR</sequence>
<dbReference type="SUPFAM" id="SSF63491">
    <property type="entry name" value="BAG domain"/>
    <property type="match status" value="1"/>
</dbReference>
<dbReference type="GO" id="GO:0051087">
    <property type="term" value="F:protein-folding chaperone binding"/>
    <property type="evidence" value="ECO:0007669"/>
    <property type="project" value="InterPro"/>
</dbReference>
<keyword evidence="5" id="KW-1185">Reference proteome</keyword>
<organism evidence="4 5">
    <name type="scientific">Austropuccinia psidii MF-1</name>
    <dbReference type="NCBI Taxonomy" id="1389203"/>
    <lineage>
        <taxon>Eukaryota</taxon>
        <taxon>Fungi</taxon>
        <taxon>Dikarya</taxon>
        <taxon>Basidiomycota</taxon>
        <taxon>Pucciniomycotina</taxon>
        <taxon>Pucciniomycetes</taxon>
        <taxon>Pucciniales</taxon>
        <taxon>Sphaerophragmiaceae</taxon>
        <taxon>Austropuccinia</taxon>
    </lineage>
</organism>
<feature type="domain" description="BAG" evidence="3">
    <location>
        <begin position="375"/>
        <end position="418"/>
    </location>
</feature>
<dbReference type="OrthoDB" id="2500685at2759"/>
<dbReference type="Proteomes" id="UP000765509">
    <property type="component" value="Unassembled WGS sequence"/>
</dbReference>
<name>A0A9Q3EGH3_9BASI</name>
<evidence type="ECO:0000256" key="2">
    <source>
        <dbReference type="SAM" id="MobiDB-lite"/>
    </source>
</evidence>
<keyword evidence="1" id="KW-0175">Coiled coil</keyword>
<reference evidence="4" key="1">
    <citation type="submission" date="2021-03" db="EMBL/GenBank/DDBJ databases">
        <title>Draft genome sequence of rust myrtle Austropuccinia psidii MF-1, a brazilian biotype.</title>
        <authorList>
            <person name="Quecine M.C."/>
            <person name="Pachon D.M.R."/>
            <person name="Bonatelli M.L."/>
            <person name="Correr F.H."/>
            <person name="Franceschini L.M."/>
            <person name="Leite T.F."/>
            <person name="Margarido G.R.A."/>
            <person name="Almeida C.A."/>
            <person name="Ferrarezi J.A."/>
            <person name="Labate C.A."/>
        </authorList>
    </citation>
    <scope>NUCLEOTIDE SEQUENCE</scope>
    <source>
        <strain evidence="4">MF-1</strain>
    </source>
</reference>
<dbReference type="Gene3D" id="1.20.58.120">
    <property type="entry name" value="BAG domain"/>
    <property type="match status" value="1"/>
</dbReference>
<feature type="region of interest" description="Disordered" evidence="2">
    <location>
        <begin position="224"/>
        <end position="299"/>
    </location>
</feature>
<protein>
    <recommendedName>
        <fullName evidence="3">BAG domain-containing protein</fullName>
    </recommendedName>
</protein>
<feature type="compositionally biased region" description="Polar residues" evidence="2">
    <location>
        <begin position="260"/>
        <end position="276"/>
    </location>
</feature>
<feature type="coiled-coil region" evidence="1">
    <location>
        <begin position="133"/>
        <end position="160"/>
    </location>
</feature>
<dbReference type="InterPro" id="IPR003103">
    <property type="entry name" value="BAG_domain"/>
</dbReference>
<evidence type="ECO:0000313" key="5">
    <source>
        <dbReference type="Proteomes" id="UP000765509"/>
    </source>
</evidence>
<gene>
    <name evidence="4" type="ORF">O181_058233</name>
</gene>